<dbReference type="EMBL" id="JAQZSM010000015">
    <property type="protein sequence ID" value="MDD7972396.1"/>
    <property type="molecule type" value="Genomic_DNA"/>
</dbReference>
<evidence type="ECO:0000313" key="1">
    <source>
        <dbReference type="EMBL" id="MDD7972396.1"/>
    </source>
</evidence>
<comment type="caution">
    <text evidence="1">The sequence shown here is derived from an EMBL/GenBank/DDBJ whole genome shotgun (WGS) entry which is preliminary data.</text>
</comment>
<evidence type="ECO:0008006" key="3">
    <source>
        <dbReference type="Google" id="ProtNLM"/>
    </source>
</evidence>
<organism evidence="1 2">
    <name type="scientific">Roseinatronobacter alkalisoli</name>
    <dbReference type="NCBI Taxonomy" id="3028235"/>
    <lineage>
        <taxon>Bacteria</taxon>
        <taxon>Pseudomonadati</taxon>
        <taxon>Pseudomonadota</taxon>
        <taxon>Alphaproteobacteria</taxon>
        <taxon>Rhodobacterales</taxon>
        <taxon>Paracoccaceae</taxon>
        <taxon>Roseinatronobacter</taxon>
    </lineage>
</organism>
<keyword evidence="2" id="KW-1185">Reference proteome</keyword>
<dbReference type="RefSeq" id="WP_274353072.1">
    <property type="nucleotide sequence ID" value="NZ_JAQZSM010000015.1"/>
</dbReference>
<name>A0ABT5TBM0_9RHOB</name>
<reference evidence="1" key="1">
    <citation type="submission" date="2023-02" db="EMBL/GenBank/DDBJ databases">
        <title>Description of Roseinatronobacter alkalisoli sp. nov., an alkaliphilic bacerium isolated from soda soil.</title>
        <authorList>
            <person name="Wei W."/>
        </authorList>
    </citation>
    <scope>NUCLEOTIDE SEQUENCE</scope>
    <source>
        <strain evidence="1">HJB301</strain>
    </source>
</reference>
<accession>A0ABT5TBM0</accession>
<protein>
    <recommendedName>
        <fullName evidence="3">DUF3333 domain-containing protein</fullName>
    </recommendedName>
</protein>
<evidence type="ECO:0000313" key="2">
    <source>
        <dbReference type="Proteomes" id="UP001431784"/>
    </source>
</evidence>
<dbReference type="Proteomes" id="UP001431784">
    <property type="component" value="Unassembled WGS sequence"/>
</dbReference>
<sequence>MSAEQHDDFRMRRSAIIKTHLRNDPRIRAARRSMRLRVMRGAVSYTLILTATLILAKSVTMAVHDSASYRQLVAPAVANLNDTNIMYRALMPDALSAQIAGIIRPYLTADSGAVDPETRNSQVVPLTLLSEN</sequence>
<gene>
    <name evidence="1" type="ORF">PUT78_14955</name>
</gene>
<proteinExistence type="predicted"/>